<dbReference type="AlphaFoldDB" id="A0A2P2JJR6"/>
<protein>
    <submittedName>
        <fullName evidence="2">Uncharacterized protein</fullName>
    </submittedName>
</protein>
<feature type="region of interest" description="Disordered" evidence="1">
    <location>
        <begin position="15"/>
        <end position="49"/>
    </location>
</feature>
<organism evidence="2">
    <name type="scientific">Rhizophora mucronata</name>
    <name type="common">Asiatic mangrove</name>
    <dbReference type="NCBI Taxonomy" id="61149"/>
    <lineage>
        <taxon>Eukaryota</taxon>
        <taxon>Viridiplantae</taxon>
        <taxon>Streptophyta</taxon>
        <taxon>Embryophyta</taxon>
        <taxon>Tracheophyta</taxon>
        <taxon>Spermatophyta</taxon>
        <taxon>Magnoliopsida</taxon>
        <taxon>eudicotyledons</taxon>
        <taxon>Gunneridae</taxon>
        <taxon>Pentapetalae</taxon>
        <taxon>rosids</taxon>
        <taxon>fabids</taxon>
        <taxon>Malpighiales</taxon>
        <taxon>Rhizophoraceae</taxon>
        <taxon>Rhizophora</taxon>
    </lineage>
</organism>
<accession>A0A2P2JJR6</accession>
<sequence>MNQDPKSLPFEFTIQPNMARQSIQSNKTPPQAETQTESPSNTLLHKSPIKKKYKNCVKNFT</sequence>
<dbReference type="EMBL" id="GGEC01013236">
    <property type="protein sequence ID" value="MBW93719.1"/>
    <property type="molecule type" value="Transcribed_RNA"/>
</dbReference>
<feature type="compositionally biased region" description="Polar residues" evidence="1">
    <location>
        <begin position="15"/>
        <end position="44"/>
    </location>
</feature>
<name>A0A2P2JJR6_RHIMU</name>
<proteinExistence type="predicted"/>
<reference evidence="2" key="1">
    <citation type="submission" date="2018-02" db="EMBL/GenBank/DDBJ databases">
        <title>Rhizophora mucronata_Transcriptome.</title>
        <authorList>
            <person name="Meera S.P."/>
            <person name="Sreeshan A."/>
            <person name="Augustine A."/>
        </authorList>
    </citation>
    <scope>NUCLEOTIDE SEQUENCE</scope>
    <source>
        <tissue evidence="2">Leaf</tissue>
    </source>
</reference>
<evidence type="ECO:0000313" key="2">
    <source>
        <dbReference type="EMBL" id="MBW93719.1"/>
    </source>
</evidence>
<evidence type="ECO:0000256" key="1">
    <source>
        <dbReference type="SAM" id="MobiDB-lite"/>
    </source>
</evidence>